<feature type="region of interest" description="Disordered" evidence="1">
    <location>
        <begin position="1"/>
        <end position="222"/>
    </location>
</feature>
<feature type="compositionally biased region" description="Polar residues" evidence="1">
    <location>
        <begin position="101"/>
        <end position="111"/>
    </location>
</feature>
<dbReference type="EMBL" id="SFCI01000134">
    <property type="protein sequence ID" value="TFY82177.1"/>
    <property type="molecule type" value="Genomic_DNA"/>
</dbReference>
<dbReference type="Proteomes" id="UP000298061">
    <property type="component" value="Unassembled WGS sequence"/>
</dbReference>
<reference evidence="2 3" key="1">
    <citation type="submission" date="2019-02" db="EMBL/GenBank/DDBJ databases">
        <title>Genome sequencing of the rare red list fungi Hericium alpestre (H. flagellum).</title>
        <authorList>
            <person name="Buettner E."/>
            <person name="Kellner H."/>
        </authorList>
    </citation>
    <scope>NUCLEOTIDE SEQUENCE [LARGE SCALE GENOMIC DNA]</scope>
    <source>
        <strain evidence="2 3">DSM 108284</strain>
    </source>
</reference>
<sequence>MSQFDPSSNDHNAFGSRGERQTQSGALGAQGIQHAAHYGADTGGRTEGQTTGYTSGRTEGQTTGFDQGGRFENRDPAHARHQAQPGVQGFQPAAHYGADTTGRTEGQTTGFDQGGRFENRPERVQDSRVQGSEPTYDIHEQPEHSRMTEHQGTRAGHAAPGHQGDLQGKASVMDKVIGGAQKMTGKLTNNPEKQEQGEVRETSGKAAAQDLGNLGSGRVSRD</sequence>
<feature type="compositionally biased region" description="Basic and acidic residues" evidence="1">
    <location>
        <begin position="192"/>
        <end position="203"/>
    </location>
</feature>
<evidence type="ECO:0008006" key="4">
    <source>
        <dbReference type="Google" id="ProtNLM"/>
    </source>
</evidence>
<evidence type="ECO:0000313" key="2">
    <source>
        <dbReference type="EMBL" id="TFY82177.1"/>
    </source>
</evidence>
<evidence type="ECO:0000256" key="1">
    <source>
        <dbReference type="SAM" id="MobiDB-lite"/>
    </source>
</evidence>
<accession>A0A4Z0A756</accession>
<feature type="compositionally biased region" description="Basic and acidic residues" evidence="1">
    <location>
        <begin position="115"/>
        <end position="126"/>
    </location>
</feature>
<keyword evidence="3" id="KW-1185">Reference proteome</keyword>
<feature type="compositionally biased region" description="Basic and acidic residues" evidence="1">
    <location>
        <begin position="136"/>
        <end position="152"/>
    </location>
</feature>
<proteinExistence type="predicted"/>
<evidence type="ECO:0000313" key="3">
    <source>
        <dbReference type="Proteomes" id="UP000298061"/>
    </source>
</evidence>
<dbReference type="OrthoDB" id="3210574at2759"/>
<feature type="compositionally biased region" description="Polar residues" evidence="1">
    <location>
        <begin position="47"/>
        <end position="65"/>
    </location>
</feature>
<gene>
    <name evidence="2" type="ORF">EWM64_g1838</name>
</gene>
<dbReference type="AlphaFoldDB" id="A0A4Z0A756"/>
<feature type="compositionally biased region" description="Polar residues" evidence="1">
    <location>
        <begin position="1"/>
        <end position="11"/>
    </location>
</feature>
<organism evidence="2 3">
    <name type="scientific">Hericium alpestre</name>
    <dbReference type="NCBI Taxonomy" id="135208"/>
    <lineage>
        <taxon>Eukaryota</taxon>
        <taxon>Fungi</taxon>
        <taxon>Dikarya</taxon>
        <taxon>Basidiomycota</taxon>
        <taxon>Agaricomycotina</taxon>
        <taxon>Agaricomycetes</taxon>
        <taxon>Russulales</taxon>
        <taxon>Hericiaceae</taxon>
        <taxon>Hericium</taxon>
    </lineage>
</organism>
<comment type="caution">
    <text evidence="2">The sequence shown here is derived from an EMBL/GenBank/DDBJ whole genome shotgun (WGS) entry which is preliminary data.</text>
</comment>
<name>A0A4Z0A756_9AGAM</name>
<feature type="compositionally biased region" description="Basic and acidic residues" evidence="1">
    <location>
        <begin position="69"/>
        <end position="78"/>
    </location>
</feature>
<protein>
    <recommendedName>
        <fullName evidence="4">CsbD-like domain-containing protein</fullName>
    </recommendedName>
</protein>